<evidence type="ECO:0000259" key="6">
    <source>
        <dbReference type="PROSITE" id="PS50893"/>
    </source>
</evidence>
<keyword evidence="2" id="KW-0547">Nucleotide-binding</keyword>
<evidence type="ECO:0000313" key="8">
    <source>
        <dbReference type="Proteomes" id="UP000094444"/>
    </source>
</evidence>
<dbReference type="Proteomes" id="UP000094444">
    <property type="component" value="Unassembled WGS sequence"/>
</dbReference>
<evidence type="ECO:0000256" key="1">
    <source>
        <dbReference type="ARBA" id="ARBA00022737"/>
    </source>
</evidence>
<dbReference type="Gene3D" id="3.40.50.300">
    <property type="entry name" value="P-loop containing nucleotide triphosphate hydrolases"/>
    <property type="match status" value="2"/>
</dbReference>
<feature type="region of interest" description="Disordered" evidence="5">
    <location>
        <begin position="1"/>
        <end position="69"/>
    </location>
</feature>
<evidence type="ECO:0000256" key="2">
    <source>
        <dbReference type="ARBA" id="ARBA00022741"/>
    </source>
</evidence>
<accession>A0A2P5HSM9</accession>
<proteinExistence type="predicted"/>
<keyword evidence="4" id="KW-0175">Coiled coil</keyword>
<dbReference type="OrthoDB" id="2110130at2759"/>
<feature type="compositionally biased region" description="Basic and acidic residues" evidence="5">
    <location>
        <begin position="1"/>
        <end position="19"/>
    </location>
</feature>
<feature type="coiled-coil region" evidence="4">
    <location>
        <begin position="172"/>
        <end position="199"/>
    </location>
</feature>
<dbReference type="PROSITE" id="PS50893">
    <property type="entry name" value="ABC_TRANSPORTER_2"/>
    <property type="match status" value="2"/>
</dbReference>
<organism evidence="7 8">
    <name type="scientific">Diaporthe helianthi</name>
    <dbReference type="NCBI Taxonomy" id="158607"/>
    <lineage>
        <taxon>Eukaryota</taxon>
        <taxon>Fungi</taxon>
        <taxon>Dikarya</taxon>
        <taxon>Ascomycota</taxon>
        <taxon>Pezizomycotina</taxon>
        <taxon>Sordariomycetes</taxon>
        <taxon>Sordariomycetidae</taxon>
        <taxon>Diaporthales</taxon>
        <taxon>Diaporthaceae</taxon>
        <taxon>Diaporthe</taxon>
    </lineage>
</organism>
<dbReference type="InterPro" id="IPR050611">
    <property type="entry name" value="ABCF"/>
</dbReference>
<dbReference type="FunFam" id="3.40.50.300:FF:000549">
    <property type="entry name" value="ABC transporter ATP-binding protein arb1"/>
    <property type="match status" value="1"/>
</dbReference>
<dbReference type="EMBL" id="MAVT02000833">
    <property type="protein sequence ID" value="POS73252.1"/>
    <property type="molecule type" value="Genomic_DNA"/>
</dbReference>
<dbReference type="InterPro" id="IPR027417">
    <property type="entry name" value="P-loop_NTPase"/>
</dbReference>
<dbReference type="PROSITE" id="PS00211">
    <property type="entry name" value="ABC_TRANSPORTER_1"/>
    <property type="match status" value="1"/>
</dbReference>
<evidence type="ECO:0000256" key="3">
    <source>
        <dbReference type="ARBA" id="ARBA00022840"/>
    </source>
</evidence>
<dbReference type="InterPro" id="IPR017871">
    <property type="entry name" value="ABC_transporter-like_CS"/>
</dbReference>
<dbReference type="InterPro" id="IPR003439">
    <property type="entry name" value="ABC_transporter-like_ATP-bd"/>
</dbReference>
<dbReference type="AlphaFoldDB" id="A0A2P5HSM9"/>
<dbReference type="SMART" id="SM00382">
    <property type="entry name" value="AAA"/>
    <property type="match status" value="2"/>
</dbReference>
<evidence type="ECO:0000256" key="5">
    <source>
        <dbReference type="SAM" id="MobiDB-lite"/>
    </source>
</evidence>
<feature type="domain" description="ABC transporter" evidence="6">
    <location>
        <begin position="102"/>
        <end position="343"/>
    </location>
</feature>
<feature type="domain" description="ABC transporter" evidence="6">
    <location>
        <begin position="413"/>
        <end position="632"/>
    </location>
</feature>
<gene>
    <name evidence="7" type="ORF">DHEL01_v208358</name>
</gene>
<dbReference type="InterPro" id="IPR003593">
    <property type="entry name" value="AAA+_ATPase"/>
</dbReference>
<keyword evidence="8" id="KW-1185">Reference proteome</keyword>
<dbReference type="CDD" id="cd03221">
    <property type="entry name" value="ABCF_EF-3"/>
    <property type="match status" value="2"/>
</dbReference>
<comment type="caution">
    <text evidence="7">The sequence shown here is derived from an EMBL/GenBank/DDBJ whole genome shotgun (WGS) entry which is preliminary data.</text>
</comment>
<dbReference type="Pfam" id="PF00005">
    <property type="entry name" value="ABC_tran"/>
    <property type="match status" value="2"/>
</dbReference>
<dbReference type="GO" id="GO:0016887">
    <property type="term" value="F:ATP hydrolysis activity"/>
    <property type="evidence" value="ECO:0007669"/>
    <property type="project" value="InterPro"/>
</dbReference>
<evidence type="ECO:0000256" key="4">
    <source>
        <dbReference type="SAM" id="Coils"/>
    </source>
</evidence>
<dbReference type="GO" id="GO:0005524">
    <property type="term" value="F:ATP binding"/>
    <property type="evidence" value="ECO:0007669"/>
    <property type="project" value="UniProtKB-KW"/>
</dbReference>
<evidence type="ECO:0000313" key="7">
    <source>
        <dbReference type="EMBL" id="POS73252.1"/>
    </source>
</evidence>
<dbReference type="SUPFAM" id="SSF52540">
    <property type="entry name" value="P-loop containing nucleoside triphosphate hydrolases"/>
    <property type="match status" value="2"/>
</dbReference>
<dbReference type="FunCoup" id="A0A2P5HSM9">
    <property type="interactions" value="1011"/>
</dbReference>
<reference evidence="7" key="1">
    <citation type="submission" date="2017-09" db="EMBL/GenBank/DDBJ databases">
        <title>Polyketide synthases of a Diaporthe helianthi virulent isolate.</title>
        <authorList>
            <person name="Baroncelli R."/>
        </authorList>
    </citation>
    <scope>NUCLEOTIDE SEQUENCE [LARGE SCALE GENOMIC DNA]</scope>
    <source>
        <strain evidence="7">7/96</strain>
    </source>
</reference>
<dbReference type="PANTHER" id="PTHR19211:SF15">
    <property type="entry name" value="ATP-BINDING CASSETTE SUB-FAMILY F MEMBER 2"/>
    <property type="match status" value="1"/>
</dbReference>
<dbReference type="InParanoid" id="A0A2P5HSM9"/>
<name>A0A2P5HSM9_DIAHE</name>
<dbReference type="InterPro" id="IPR032781">
    <property type="entry name" value="ABC_tran_Xtn"/>
</dbReference>
<feature type="compositionally biased region" description="Low complexity" evidence="5">
    <location>
        <begin position="24"/>
        <end position="39"/>
    </location>
</feature>
<dbReference type="PANTHER" id="PTHR19211">
    <property type="entry name" value="ATP-BINDING TRANSPORT PROTEIN-RELATED"/>
    <property type="match status" value="1"/>
</dbReference>
<protein>
    <submittedName>
        <fullName evidence="7">ATP-binding cassette sub-family F member 2</fullName>
    </submittedName>
</protein>
<dbReference type="STRING" id="158607.A0A2P5HSM9"/>
<sequence length="634" mass="69993">MVSASKEKRLAKQAADGKGKKTVASRSKAGSKNASAAGSVNGDETPPQQLDANGNPIEADEPATSSAKMGEVQRLADQMDKYGISDRVTTGVLSSVASSRDVKITSTSLVFHGRVLITDSTLELNFGRRYGLLGENGCGKSTLLKAIAAREYPIPEHVDIYLLNEGAPPTDLGALEWVVKEAENEMARLENKAEELLETEGPDSQVLMDLYDHMDKMDPSTFATRASLILTGLGFNKITIHKKTKDMSGGWRMRVALAKALFVKPTLLLLDDPTAHLDLEACVWLEEYLKKWERTLVLVSHSMDFLNGVCTNMIDMRAKNLLYYGGNYDSYAKTKSEQDTNQMKAYQKQQDEIVHIKKFIASAGTYANLVRQAKSRQKILDKMEADGFIQPVIADRIFSFRFADVEKLPPPVLSFDEVTFSYSGDPKDDLYRNIDLGFDMDSRTALVGPNGVGKSTLLRLMTGKLSPTAGTVSRHTHLKLGMYSQHSAEQLDLTKSSLDFVRDKYPDRSQDYQYWRQQLGKYGLSGESQTALIGTLSEGQKSRIVFALLAIESPNMILLDEPTNGLDIPTIDSLADAINAFTGGVIVVSHDFRLLDKIAKQILVCENKSIKPWDGTIGDYKNYLRKKMLAAGAV</sequence>
<keyword evidence="3 7" id="KW-0067">ATP-binding</keyword>
<dbReference type="FunFam" id="3.40.50.300:FF:000618">
    <property type="entry name" value="ATP-binding cassette (ABC) transporter, putative"/>
    <property type="match status" value="1"/>
</dbReference>
<keyword evidence="1" id="KW-0677">Repeat</keyword>
<dbReference type="Pfam" id="PF12848">
    <property type="entry name" value="ABC_tran_Xtn"/>
    <property type="match status" value="1"/>
</dbReference>